<dbReference type="SUPFAM" id="SSF53850">
    <property type="entry name" value="Periplasmic binding protein-like II"/>
    <property type="match status" value="1"/>
</dbReference>
<evidence type="ECO:0000256" key="2">
    <source>
        <dbReference type="SAM" id="SignalP"/>
    </source>
</evidence>
<keyword evidence="2" id="KW-0732">Signal</keyword>
<comment type="caution">
    <text evidence="3">The sequence shown here is derived from an EMBL/GenBank/DDBJ whole genome shotgun (WGS) entry which is preliminary data.</text>
</comment>
<comment type="similarity">
    <text evidence="1">Belongs to the UPF0065 (bug) family.</text>
</comment>
<dbReference type="Gene3D" id="3.40.190.150">
    <property type="entry name" value="Bordetella uptake gene, domain 1"/>
    <property type="match status" value="1"/>
</dbReference>
<dbReference type="PIRSF" id="PIRSF017082">
    <property type="entry name" value="YflP"/>
    <property type="match status" value="1"/>
</dbReference>
<dbReference type="EMBL" id="JAEUXJ010000014">
    <property type="protein sequence ID" value="MBL6458389.1"/>
    <property type="molecule type" value="Genomic_DNA"/>
</dbReference>
<dbReference type="Proteomes" id="UP000606490">
    <property type="component" value="Unassembled WGS sequence"/>
</dbReference>
<dbReference type="InterPro" id="IPR005064">
    <property type="entry name" value="BUG"/>
</dbReference>
<feature type="signal peptide" evidence="2">
    <location>
        <begin position="1"/>
        <end position="23"/>
    </location>
</feature>
<dbReference type="InterPro" id="IPR042100">
    <property type="entry name" value="Bug_dom1"/>
</dbReference>
<dbReference type="RefSeq" id="WP_202828130.1">
    <property type="nucleotide sequence ID" value="NZ_JAEUXJ010000014.1"/>
</dbReference>
<evidence type="ECO:0000313" key="3">
    <source>
        <dbReference type="EMBL" id="MBL6458389.1"/>
    </source>
</evidence>
<protein>
    <submittedName>
        <fullName evidence="3">Tripartite tricarboxylate transporter substrate binding protein</fullName>
    </submittedName>
</protein>
<dbReference type="PANTHER" id="PTHR42928">
    <property type="entry name" value="TRICARBOXYLATE-BINDING PROTEIN"/>
    <property type="match status" value="1"/>
</dbReference>
<sequence>MTRPVTRRAAGAVFAALATPALATPALAQESGQPLRLIIPQPPGGATDILARLVAEPLSKELGRPVVVENRPGANGIVSINALKQARPDGSTVLLGGVSIFSFNPNLYPNLPYDPWRDFAWIAPIADTPFVVVAGRRTGIRSLEEFVGRARAKPDSITYGSAGIGNSTHLAMEMIAESAGIRLTHVPFAGSAPALTSIVAGDTDSMVNPLGSTLPMIREGAVAALATLGAERSPALPDVPTLRETGLAGVTMPGWYAFVGPAGMPAPVVERLNAATRAVVDSPAVTQRLREAVLEPVSGSAAYIQDRARSESDMMAAFIRRRGIKVE</sequence>
<accession>A0ABS1VCC9</accession>
<keyword evidence="4" id="KW-1185">Reference proteome</keyword>
<feature type="chain" id="PRO_5045401931" evidence="2">
    <location>
        <begin position="24"/>
        <end position="327"/>
    </location>
</feature>
<organism evidence="3 4">
    <name type="scientific">Belnapia mucosa</name>
    <dbReference type="NCBI Taxonomy" id="2804532"/>
    <lineage>
        <taxon>Bacteria</taxon>
        <taxon>Pseudomonadati</taxon>
        <taxon>Pseudomonadota</taxon>
        <taxon>Alphaproteobacteria</taxon>
        <taxon>Acetobacterales</taxon>
        <taxon>Roseomonadaceae</taxon>
        <taxon>Belnapia</taxon>
    </lineage>
</organism>
<gene>
    <name evidence="3" type="ORF">JMJ55_23925</name>
</gene>
<dbReference type="PANTHER" id="PTHR42928:SF5">
    <property type="entry name" value="BLR1237 PROTEIN"/>
    <property type="match status" value="1"/>
</dbReference>
<name>A0ABS1VCC9_9PROT</name>
<dbReference type="Pfam" id="PF03401">
    <property type="entry name" value="TctC"/>
    <property type="match status" value="1"/>
</dbReference>
<evidence type="ECO:0000256" key="1">
    <source>
        <dbReference type="ARBA" id="ARBA00006987"/>
    </source>
</evidence>
<dbReference type="Gene3D" id="3.40.190.10">
    <property type="entry name" value="Periplasmic binding protein-like II"/>
    <property type="match status" value="1"/>
</dbReference>
<evidence type="ECO:0000313" key="4">
    <source>
        <dbReference type="Proteomes" id="UP000606490"/>
    </source>
</evidence>
<proteinExistence type="inferred from homology"/>
<dbReference type="CDD" id="cd07012">
    <property type="entry name" value="PBP2_Bug_TTT"/>
    <property type="match status" value="1"/>
</dbReference>
<reference evidence="3 4" key="1">
    <citation type="submission" date="2021-01" db="EMBL/GenBank/DDBJ databases">
        <title>Belnapia mucosa sp. nov. and Belnapia arida sp. nov., isolated from the Tabernas Desert (Almeria, Spain).</title>
        <authorList>
            <person name="Molina-Menor E."/>
            <person name="Vidal-Verdu A."/>
            <person name="Calonge A."/>
            <person name="Satari L."/>
            <person name="Pereto Magraner J."/>
            <person name="Porcar Miralles M."/>
        </authorList>
    </citation>
    <scope>NUCLEOTIDE SEQUENCE [LARGE SCALE GENOMIC DNA]</scope>
    <source>
        <strain evidence="3 4">T6</strain>
    </source>
</reference>